<reference evidence="11 12" key="1">
    <citation type="journal article" date="2009" name="PLoS Genet.">
        <title>Alliance of proteomics and genomics to unravel the specificities of Sahara bacterium Deinococcus deserti.</title>
        <authorList>
            <person name="de Groot A."/>
            <person name="Dulermo R."/>
            <person name="Ortet P."/>
            <person name="Blanchard L."/>
            <person name="Guerin P."/>
            <person name="Fernandez B."/>
            <person name="Vacherie B."/>
            <person name="Dossat C."/>
            <person name="Jolivet E."/>
            <person name="Siguier P."/>
            <person name="Chandler M."/>
            <person name="Barakat M."/>
            <person name="Dedieu A."/>
            <person name="Barbe V."/>
            <person name="Heulin T."/>
            <person name="Sommer S."/>
            <person name="Achouak W."/>
            <person name="Armengaud J."/>
        </authorList>
    </citation>
    <scope>NUCLEOTIDE SEQUENCE [LARGE SCALE GENOMIC DNA]</scope>
    <source>
        <strain evidence="12">DSM 17065 / CIP 109153 / LMG 22923 / VCD115</strain>
    </source>
</reference>
<evidence type="ECO:0000259" key="10">
    <source>
        <dbReference type="Pfam" id="PF10099"/>
    </source>
</evidence>
<dbReference type="AlphaFoldDB" id="C1D189"/>
<keyword evidence="12" id="KW-1185">Reference proteome</keyword>
<evidence type="ECO:0000313" key="11">
    <source>
        <dbReference type="EMBL" id="ACO45613.1"/>
    </source>
</evidence>
<name>C1D189_DEIDV</name>
<protein>
    <recommendedName>
        <fullName evidence="8">Regulator of SigK</fullName>
    </recommendedName>
    <alternativeName>
        <fullName evidence="7">Sigma-K anti-sigma factor RskA</fullName>
    </alternativeName>
</protein>
<gene>
    <name evidence="11" type="ordered locus">Deide_07533</name>
</gene>
<keyword evidence="3" id="KW-1003">Cell membrane</keyword>
<evidence type="ECO:0000256" key="3">
    <source>
        <dbReference type="ARBA" id="ARBA00022475"/>
    </source>
</evidence>
<evidence type="ECO:0000256" key="9">
    <source>
        <dbReference type="SAM" id="Phobius"/>
    </source>
</evidence>
<dbReference type="Proteomes" id="UP000002208">
    <property type="component" value="Chromosome"/>
</dbReference>
<feature type="domain" description="Anti-sigma K factor RskA C-terminal" evidence="10">
    <location>
        <begin position="109"/>
        <end position="223"/>
    </location>
</feature>
<dbReference type="InterPro" id="IPR041916">
    <property type="entry name" value="Anti_sigma_zinc_sf"/>
</dbReference>
<dbReference type="PANTHER" id="PTHR37461:SF1">
    <property type="entry name" value="ANTI-SIGMA-K FACTOR RSKA"/>
    <property type="match status" value="1"/>
</dbReference>
<dbReference type="eggNOG" id="COG5343">
    <property type="taxonomic scope" value="Bacteria"/>
</dbReference>
<keyword evidence="4 9" id="KW-0812">Transmembrane</keyword>
<dbReference type="GO" id="GO:0005886">
    <property type="term" value="C:plasma membrane"/>
    <property type="evidence" value="ECO:0007669"/>
    <property type="project" value="UniProtKB-SubCell"/>
</dbReference>
<evidence type="ECO:0000256" key="8">
    <source>
        <dbReference type="ARBA" id="ARBA00030803"/>
    </source>
</evidence>
<comment type="subcellular location">
    <subcellularLocation>
        <location evidence="2">Cell membrane</location>
    </subcellularLocation>
    <subcellularLocation>
        <location evidence="1">Membrane</location>
        <topology evidence="1">Single-pass membrane protein</topology>
    </subcellularLocation>
</comment>
<dbReference type="KEGG" id="ddr:Deide_07533"/>
<dbReference type="GO" id="GO:0016989">
    <property type="term" value="F:sigma factor antagonist activity"/>
    <property type="evidence" value="ECO:0007669"/>
    <property type="project" value="TreeGrafter"/>
</dbReference>
<dbReference type="PaxDb" id="546414-Deide_07533"/>
<evidence type="ECO:0000256" key="4">
    <source>
        <dbReference type="ARBA" id="ARBA00022692"/>
    </source>
</evidence>
<evidence type="ECO:0000256" key="1">
    <source>
        <dbReference type="ARBA" id="ARBA00004167"/>
    </source>
</evidence>
<dbReference type="HOGENOM" id="CLU_075802_4_0_0"/>
<sequence length="229" mass="24048">MLAYALGQLDPVETAQMEAALQADPALQAELQQHLDALATLLDELDLSTVEVPADAEERLLARVRAEGAAPSLQTETASSAPAAGPAPLESGSNALPVRKKAWWIPAGLSLAAALALAFFLRPAEDPVSRYARLPGAVAQPIGTPEEQLGTIVRLTDGRVYVHLKRPPADGRTYQLWQIKDGQPASLGVFSGDGLLTEGLPQGVTLAVSVEPLGGSPQPTTQPLFAQRV</sequence>
<dbReference type="PANTHER" id="PTHR37461">
    <property type="entry name" value="ANTI-SIGMA-K FACTOR RSKA"/>
    <property type="match status" value="1"/>
</dbReference>
<evidence type="ECO:0000256" key="6">
    <source>
        <dbReference type="ARBA" id="ARBA00023136"/>
    </source>
</evidence>
<dbReference type="Gene3D" id="1.10.10.1320">
    <property type="entry name" value="Anti-sigma factor, zinc-finger domain"/>
    <property type="match status" value="1"/>
</dbReference>
<dbReference type="STRING" id="546414.Deide_07533"/>
<dbReference type="InterPro" id="IPR018764">
    <property type="entry name" value="RskA_C"/>
</dbReference>
<keyword evidence="5 9" id="KW-1133">Transmembrane helix</keyword>
<feature type="transmembrane region" description="Helical" evidence="9">
    <location>
        <begin position="103"/>
        <end position="121"/>
    </location>
</feature>
<accession>C1D189</accession>
<proteinExistence type="predicted"/>
<evidence type="ECO:0000256" key="5">
    <source>
        <dbReference type="ARBA" id="ARBA00022989"/>
    </source>
</evidence>
<dbReference type="GO" id="GO:0006417">
    <property type="term" value="P:regulation of translation"/>
    <property type="evidence" value="ECO:0007669"/>
    <property type="project" value="TreeGrafter"/>
</dbReference>
<keyword evidence="6 9" id="KW-0472">Membrane</keyword>
<evidence type="ECO:0000313" key="12">
    <source>
        <dbReference type="Proteomes" id="UP000002208"/>
    </source>
</evidence>
<dbReference type="NCBIfam" id="NF010501">
    <property type="entry name" value="PRK13920.1"/>
    <property type="match status" value="1"/>
</dbReference>
<evidence type="ECO:0000256" key="2">
    <source>
        <dbReference type="ARBA" id="ARBA00004236"/>
    </source>
</evidence>
<dbReference type="InterPro" id="IPR051474">
    <property type="entry name" value="Anti-sigma-K/W_factor"/>
</dbReference>
<evidence type="ECO:0000256" key="7">
    <source>
        <dbReference type="ARBA" id="ARBA00029829"/>
    </source>
</evidence>
<organism evidence="11 12">
    <name type="scientific">Deinococcus deserti (strain DSM 17065 / CIP 109153 / LMG 22923 / VCD115)</name>
    <dbReference type="NCBI Taxonomy" id="546414"/>
    <lineage>
        <taxon>Bacteria</taxon>
        <taxon>Thermotogati</taxon>
        <taxon>Deinococcota</taxon>
        <taxon>Deinococci</taxon>
        <taxon>Deinococcales</taxon>
        <taxon>Deinococcaceae</taxon>
        <taxon>Deinococcus</taxon>
    </lineage>
</organism>
<dbReference type="Pfam" id="PF10099">
    <property type="entry name" value="RskA_C"/>
    <property type="match status" value="1"/>
</dbReference>
<dbReference type="EMBL" id="CP001114">
    <property type="protein sequence ID" value="ACO45613.1"/>
    <property type="molecule type" value="Genomic_DNA"/>
</dbReference>